<dbReference type="GO" id="GO:0005975">
    <property type="term" value="P:carbohydrate metabolic process"/>
    <property type="evidence" value="ECO:0007669"/>
    <property type="project" value="InterPro"/>
</dbReference>
<sequence length="130" mass="13811">MWRERGLAVRLDEVFTAMWEPTFVSIMDPDDPVLLPPGAVPARIAAAGRASGQPERPPAAVVRTILESFTVAHAASLRTAARLAGCDVEVVPLVGGGARNASLCQLTAWYEPRGDRAARRPAARRAGRAG</sequence>
<keyword evidence="3" id="KW-1185">Reference proteome</keyword>
<organism evidence="2 3">
    <name type="scientific">Amycolatopsis arida</name>
    <dbReference type="NCBI Taxonomy" id="587909"/>
    <lineage>
        <taxon>Bacteria</taxon>
        <taxon>Bacillati</taxon>
        <taxon>Actinomycetota</taxon>
        <taxon>Actinomycetes</taxon>
        <taxon>Pseudonocardiales</taxon>
        <taxon>Pseudonocardiaceae</taxon>
        <taxon>Amycolatopsis</taxon>
    </lineage>
</organism>
<feature type="domain" description="Carbohydrate kinase FGGY C-terminal" evidence="1">
    <location>
        <begin position="21"/>
        <end position="108"/>
    </location>
</feature>
<name>A0A1I5ZTC9_9PSEU</name>
<proteinExistence type="predicted"/>
<dbReference type="InterPro" id="IPR018485">
    <property type="entry name" value="FGGY_C"/>
</dbReference>
<accession>A0A1I5ZTC9</accession>
<reference evidence="3" key="1">
    <citation type="submission" date="2016-10" db="EMBL/GenBank/DDBJ databases">
        <authorList>
            <person name="Varghese N."/>
            <person name="Submissions S."/>
        </authorList>
    </citation>
    <scope>NUCLEOTIDE SEQUENCE [LARGE SCALE GENOMIC DNA]</scope>
    <source>
        <strain evidence="3">CGMCC 4.5579</strain>
    </source>
</reference>
<evidence type="ECO:0000259" key="1">
    <source>
        <dbReference type="Pfam" id="PF02782"/>
    </source>
</evidence>
<dbReference type="Proteomes" id="UP000198727">
    <property type="component" value="Unassembled WGS sequence"/>
</dbReference>
<evidence type="ECO:0000313" key="2">
    <source>
        <dbReference type="EMBL" id="SFQ59726.1"/>
    </source>
</evidence>
<protein>
    <submittedName>
        <fullName evidence="2">Rhamnulokinase</fullName>
    </submittedName>
</protein>
<evidence type="ECO:0000313" key="3">
    <source>
        <dbReference type="Proteomes" id="UP000198727"/>
    </source>
</evidence>
<dbReference type="SUPFAM" id="SSF53067">
    <property type="entry name" value="Actin-like ATPase domain"/>
    <property type="match status" value="1"/>
</dbReference>
<gene>
    <name evidence="2" type="ORF">SAMN05421810_110120</name>
</gene>
<dbReference type="Pfam" id="PF02782">
    <property type="entry name" value="FGGY_C"/>
    <property type="match status" value="1"/>
</dbReference>
<dbReference type="EMBL" id="FOWW01000010">
    <property type="protein sequence ID" value="SFQ59726.1"/>
    <property type="molecule type" value="Genomic_DNA"/>
</dbReference>
<keyword evidence="2" id="KW-0418">Kinase</keyword>
<dbReference type="InterPro" id="IPR043129">
    <property type="entry name" value="ATPase_NBD"/>
</dbReference>
<dbReference type="AlphaFoldDB" id="A0A1I5ZTC9"/>
<dbReference type="STRING" id="587909.SAMN05421810_110120"/>
<dbReference type="GO" id="GO:0016301">
    <property type="term" value="F:kinase activity"/>
    <property type="evidence" value="ECO:0007669"/>
    <property type="project" value="UniProtKB-KW"/>
</dbReference>
<dbReference type="Gene3D" id="3.30.420.40">
    <property type="match status" value="1"/>
</dbReference>
<keyword evidence="2" id="KW-0808">Transferase</keyword>